<dbReference type="OrthoDB" id="2986702at2"/>
<protein>
    <recommendedName>
        <fullName evidence="3">Spore coat protein YutH</fullName>
    </recommendedName>
</protein>
<evidence type="ECO:0000313" key="2">
    <source>
        <dbReference type="Proteomes" id="UP000075666"/>
    </source>
</evidence>
<dbReference type="NCBIfam" id="TIGR02905">
    <property type="entry name" value="spore_yutH"/>
    <property type="match status" value="1"/>
</dbReference>
<comment type="caution">
    <text evidence="1">The sequence shown here is derived from an EMBL/GenBank/DDBJ whole genome shotgun (WGS) entry which is preliminary data.</text>
</comment>
<dbReference type="RefSeq" id="WP_066231036.1">
    <property type="nucleotide sequence ID" value="NZ_LQYN01000043.1"/>
</dbReference>
<evidence type="ECO:0008006" key="3">
    <source>
        <dbReference type="Google" id="ProtNLM"/>
    </source>
</evidence>
<dbReference type="PANTHER" id="PTHR39179:SF2">
    <property type="entry name" value="ENDOSPORE COAT-ASSOCIATED PROTEIN YUTH"/>
    <property type="match status" value="1"/>
</dbReference>
<dbReference type="Gene3D" id="3.90.1200.10">
    <property type="match status" value="1"/>
</dbReference>
<dbReference type="SUPFAM" id="SSF56112">
    <property type="entry name" value="Protein kinase-like (PK-like)"/>
    <property type="match status" value="1"/>
</dbReference>
<dbReference type="GO" id="GO:0042601">
    <property type="term" value="C:endospore-forming forespore"/>
    <property type="evidence" value="ECO:0007669"/>
    <property type="project" value="TreeGrafter"/>
</dbReference>
<dbReference type="PATRIC" id="fig|46224.3.peg.2871"/>
<accession>A0A150L5C5</accession>
<proteinExistence type="predicted"/>
<dbReference type="STRING" id="46224.B4102_2955"/>
<dbReference type="InterPro" id="IPR011009">
    <property type="entry name" value="Kinase-like_dom_sf"/>
</dbReference>
<gene>
    <name evidence="1" type="ORF">B4102_2955</name>
</gene>
<dbReference type="AlphaFoldDB" id="A0A150L5C5"/>
<dbReference type="InterPro" id="IPR014254">
    <property type="entry name" value="Spore_coat_YutH"/>
</dbReference>
<name>A0A150L5C5_9BACI</name>
<keyword evidence="2" id="KW-1185">Reference proteome</keyword>
<organism evidence="1 2">
    <name type="scientific">Heyndrickxia sporothermodurans</name>
    <dbReference type="NCBI Taxonomy" id="46224"/>
    <lineage>
        <taxon>Bacteria</taxon>
        <taxon>Bacillati</taxon>
        <taxon>Bacillota</taxon>
        <taxon>Bacilli</taxon>
        <taxon>Bacillales</taxon>
        <taxon>Bacillaceae</taxon>
        <taxon>Heyndrickxia</taxon>
    </lineage>
</organism>
<dbReference type="Proteomes" id="UP000075666">
    <property type="component" value="Unassembled WGS sequence"/>
</dbReference>
<dbReference type="EMBL" id="LQYN01000043">
    <property type="protein sequence ID" value="KYD07511.1"/>
    <property type="molecule type" value="Genomic_DNA"/>
</dbReference>
<dbReference type="PANTHER" id="PTHR39179">
    <property type="entry name" value="SPORE COAT PROTEIN I"/>
    <property type="match status" value="1"/>
</dbReference>
<sequence length="334" mass="40132">MSVDILKKFFNVQVENSFLDGKFIRYMANDSIYTLIPVTNVKEDVLVELYEMSEHIAGMGDKYTSRFVLSTENKYLITSNEEDYVLLQNKSSSLPRHINYGRKLAKFHYRGRSIQTNIEHVSRVGQWKSFWETRLDQMEKAWYQLVQEHPDQEFEHLFVDSFPYYMGVCENAIQYLVDTEIDDSPVQIDTGTVCHERFNKNSWGKNQWIRNPFDWVFDHPSRDIAEWIRDQYFRNKRTFLPDVQDFLRSYQSVTPLSPFSWRLLYARLLFPLHYFECIEEYFITNSEQHQKHLEERLRKYMRDSVEYEKFLSDFFQIAEVSGRLNVPAVDWLIG</sequence>
<evidence type="ECO:0000313" key="1">
    <source>
        <dbReference type="EMBL" id="KYD07511.1"/>
    </source>
</evidence>
<reference evidence="1 2" key="1">
    <citation type="submission" date="2016-01" db="EMBL/GenBank/DDBJ databases">
        <title>Genome Sequences of Twelve Sporeforming Bacillus Species Isolated from Foods.</title>
        <authorList>
            <person name="Berendsen E.M."/>
            <person name="Wells-Bennik M.H."/>
            <person name="Krawcyk A.O."/>
            <person name="De Jong A."/>
            <person name="Holsappel S."/>
            <person name="Eijlander R.T."/>
            <person name="Kuipers O.P."/>
        </authorList>
    </citation>
    <scope>NUCLEOTIDE SEQUENCE [LARGE SCALE GENOMIC DNA]</scope>
    <source>
        <strain evidence="1 2">B4102</strain>
    </source>
</reference>
<dbReference type="InterPro" id="IPR047175">
    <property type="entry name" value="CotS-like"/>
</dbReference>